<accession>A0A6A1VKP3</accession>
<protein>
    <recommendedName>
        <fullName evidence="2">PB1-like domain-containing protein</fullName>
    </recommendedName>
</protein>
<feature type="compositionally biased region" description="Acidic residues" evidence="1">
    <location>
        <begin position="111"/>
        <end position="121"/>
    </location>
</feature>
<comment type="caution">
    <text evidence="3">The sequence shown here is derived from an EMBL/GenBank/DDBJ whole genome shotgun (WGS) entry which is preliminary data.</text>
</comment>
<name>A0A6A1VKP3_9ROSI</name>
<dbReference type="InterPro" id="IPR058594">
    <property type="entry name" value="PB1-like_dom_pln"/>
</dbReference>
<organism evidence="3 4">
    <name type="scientific">Morella rubra</name>
    <name type="common">Chinese bayberry</name>
    <dbReference type="NCBI Taxonomy" id="262757"/>
    <lineage>
        <taxon>Eukaryota</taxon>
        <taxon>Viridiplantae</taxon>
        <taxon>Streptophyta</taxon>
        <taxon>Embryophyta</taxon>
        <taxon>Tracheophyta</taxon>
        <taxon>Spermatophyta</taxon>
        <taxon>Magnoliopsida</taxon>
        <taxon>eudicotyledons</taxon>
        <taxon>Gunneridae</taxon>
        <taxon>Pentapetalae</taxon>
        <taxon>rosids</taxon>
        <taxon>fabids</taxon>
        <taxon>Fagales</taxon>
        <taxon>Myricaceae</taxon>
        <taxon>Morella</taxon>
    </lineage>
</organism>
<gene>
    <name evidence="3" type="ORF">CJ030_MR5G021753</name>
</gene>
<keyword evidence="4" id="KW-1185">Reference proteome</keyword>
<feature type="region of interest" description="Disordered" evidence="1">
    <location>
        <begin position="111"/>
        <end position="132"/>
    </location>
</feature>
<sequence length="139" mass="16070">MPFELLLFEVHYSSRFGRNYECSYVGGDVSVYDELYDPNCLSFFELEDIVKTYRYKPGDLIPFKQPRKTLDDGVVLVSSNHDVLTMVKCHEGEVVVVMYLVSFNEIPEGELNGEDAAEGDEERERRRLGMNDPFWNQAV</sequence>
<dbReference type="AlphaFoldDB" id="A0A6A1VKP3"/>
<evidence type="ECO:0000313" key="3">
    <source>
        <dbReference type="EMBL" id="KAB1213175.1"/>
    </source>
</evidence>
<dbReference type="OrthoDB" id="1746151at2759"/>
<dbReference type="Pfam" id="PF26130">
    <property type="entry name" value="PB1-like"/>
    <property type="match status" value="1"/>
</dbReference>
<evidence type="ECO:0000313" key="4">
    <source>
        <dbReference type="Proteomes" id="UP000516437"/>
    </source>
</evidence>
<evidence type="ECO:0000256" key="1">
    <source>
        <dbReference type="SAM" id="MobiDB-lite"/>
    </source>
</evidence>
<reference evidence="3 4" key="1">
    <citation type="journal article" date="2019" name="Plant Biotechnol. J.">
        <title>The red bayberry genome and genetic basis of sex determination.</title>
        <authorList>
            <person name="Jia H.M."/>
            <person name="Jia H.J."/>
            <person name="Cai Q.L."/>
            <person name="Wang Y."/>
            <person name="Zhao H.B."/>
            <person name="Yang W.F."/>
            <person name="Wang G.Y."/>
            <person name="Li Y.H."/>
            <person name="Zhan D.L."/>
            <person name="Shen Y.T."/>
            <person name="Niu Q.F."/>
            <person name="Chang L."/>
            <person name="Qiu J."/>
            <person name="Zhao L."/>
            <person name="Xie H.B."/>
            <person name="Fu W.Y."/>
            <person name="Jin J."/>
            <person name="Li X.W."/>
            <person name="Jiao Y."/>
            <person name="Zhou C.C."/>
            <person name="Tu T."/>
            <person name="Chai C.Y."/>
            <person name="Gao J.L."/>
            <person name="Fan L.J."/>
            <person name="van de Weg E."/>
            <person name="Wang J.Y."/>
            <person name="Gao Z.S."/>
        </authorList>
    </citation>
    <scope>NUCLEOTIDE SEQUENCE [LARGE SCALE GENOMIC DNA]</scope>
    <source>
        <tissue evidence="3">Leaves</tissue>
    </source>
</reference>
<proteinExistence type="predicted"/>
<dbReference type="Proteomes" id="UP000516437">
    <property type="component" value="Chromosome 5"/>
</dbReference>
<evidence type="ECO:0000259" key="2">
    <source>
        <dbReference type="Pfam" id="PF26130"/>
    </source>
</evidence>
<dbReference type="EMBL" id="RXIC02000023">
    <property type="protein sequence ID" value="KAB1213175.1"/>
    <property type="molecule type" value="Genomic_DNA"/>
</dbReference>
<feature type="domain" description="PB1-like" evidence="2">
    <location>
        <begin position="7"/>
        <end position="97"/>
    </location>
</feature>